<feature type="transmembrane region" description="Helical" evidence="1">
    <location>
        <begin position="180"/>
        <end position="198"/>
    </location>
</feature>
<evidence type="ECO:0000313" key="3">
    <source>
        <dbReference type="Proteomes" id="UP000308744"/>
    </source>
</evidence>
<dbReference type="AlphaFoldDB" id="A0A4V5TP29"/>
<evidence type="ECO:0000313" key="2">
    <source>
        <dbReference type="EMBL" id="TKI72683.1"/>
    </source>
</evidence>
<keyword evidence="1" id="KW-0472">Membrane</keyword>
<dbReference type="InterPro" id="IPR010390">
    <property type="entry name" value="ABC-2_transporter-like"/>
</dbReference>
<dbReference type="Proteomes" id="UP000308744">
    <property type="component" value="Unassembled WGS sequence"/>
</dbReference>
<dbReference type="Pfam" id="PF06182">
    <property type="entry name" value="ABC2_membrane_6"/>
    <property type="match status" value="1"/>
</dbReference>
<dbReference type="EMBL" id="SZPU01000002">
    <property type="protein sequence ID" value="TKI72683.1"/>
    <property type="molecule type" value="Genomic_DNA"/>
</dbReference>
<proteinExistence type="predicted"/>
<sequence length="263" mass="30360">MIKSISGYFLAAFKTQYYYRLNTLFQLIGIGIIILIQYFIWINIENENPNVSNNIEVILYVVLTPILLRTLPSHSTVQFLATKIIDGRITVLLIKPISLFLINMANELGTLLYRIIFLALPSLLICRLFLFQIDFNIITFERMLLFLVAYINAYILAFLILQLISYLAIFTGNYWGIMEFYDALLIIFGGIFIPVALYPHWLKELTSFFPFQAIISTPISYITNSTLSIFIPIIIQIFWITVFFLINIIASRLISKNSLFFGG</sequence>
<keyword evidence="1" id="KW-1133">Transmembrane helix</keyword>
<gene>
    <name evidence="2" type="ORF">FC756_01070</name>
</gene>
<protein>
    <recommendedName>
        <fullName evidence="4">ABC transporter permease</fullName>
    </recommendedName>
</protein>
<organism evidence="2 3">
    <name type="scientific">Lysinibacillus mangiferihumi</name>
    <dbReference type="NCBI Taxonomy" id="1130819"/>
    <lineage>
        <taxon>Bacteria</taxon>
        <taxon>Bacillati</taxon>
        <taxon>Bacillota</taxon>
        <taxon>Bacilli</taxon>
        <taxon>Bacillales</taxon>
        <taxon>Bacillaceae</taxon>
        <taxon>Lysinibacillus</taxon>
    </lineage>
</organism>
<dbReference type="RefSeq" id="WP_137067701.1">
    <property type="nucleotide sequence ID" value="NZ_SZPU01000002.1"/>
</dbReference>
<feature type="transmembrane region" description="Helical" evidence="1">
    <location>
        <begin position="229"/>
        <end position="250"/>
    </location>
</feature>
<name>A0A4V5TP29_9BACI</name>
<feature type="transmembrane region" description="Helical" evidence="1">
    <location>
        <begin position="111"/>
        <end position="131"/>
    </location>
</feature>
<feature type="transmembrane region" description="Helical" evidence="1">
    <location>
        <begin position="143"/>
        <end position="168"/>
    </location>
</feature>
<evidence type="ECO:0008006" key="4">
    <source>
        <dbReference type="Google" id="ProtNLM"/>
    </source>
</evidence>
<evidence type="ECO:0000256" key="1">
    <source>
        <dbReference type="SAM" id="Phobius"/>
    </source>
</evidence>
<accession>A0A4V5TP29</accession>
<keyword evidence="1" id="KW-0812">Transmembrane</keyword>
<dbReference type="PANTHER" id="PTHR36832:SF1">
    <property type="entry name" value="SLR1174 PROTEIN"/>
    <property type="match status" value="1"/>
</dbReference>
<feature type="transmembrane region" description="Helical" evidence="1">
    <location>
        <begin position="21"/>
        <end position="42"/>
    </location>
</feature>
<reference evidence="2 3" key="1">
    <citation type="submission" date="2019-04" db="EMBL/GenBank/DDBJ databases">
        <title>Lysinibacillus genome sequencing.</title>
        <authorList>
            <person name="Dunlap C."/>
        </authorList>
    </citation>
    <scope>NUCLEOTIDE SEQUENCE [LARGE SCALE GENOMIC DNA]</scope>
    <source>
        <strain evidence="2 3">CCTCC AB 2010389</strain>
    </source>
</reference>
<keyword evidence="3" id="KW-1185">Reference proteome</keyword>
<comment type="caution">
    <text evidence="2">The sequence shown here is derived from an EMBL/GenBank/DDBJ whole genome shotgun (WGS) entry which is preliminary data.</text>
</comment>
<dbReference type="PANTHER" id="PTHR36832">
    <property type="entry name" value="SLR1174 PROTEIN-RELATED"/>
    <property type="match status" value="1"/>
</dbReference>